<dbReference type="SMART" id="SM00355">
    <property type="entry name" value="ZnF_C2H2"/>
    <property type="match status" value="1"/>
</dbReference>
<dbReference type="Proteomes" id="UP000029121">
    <property type="component" value="Unassembled WGS sequence"/>
</dbReference>
<dbReference type="AlphaFoldDB" id="R0GCH8"/>
<dbReference type="KEGG" id="crb:17874949"/>
<protein>
    <recommendedName>
        <fullName evidence="2">C2H2-type domain-containing protein</fullName>
    </recommendedName>
</protein>
<evidence type="ECO:0000259" key="2">
    <source>
        <dbReference type="PROSITE" id="PS50157"/>
    </source>
</evidence>
<keyword evidence="1" id="KW-0863">Zinc-finger</keyword>
<sequence>MSYNPNMFSIYGDDFINHSQLVSNEMNQNSITVRSLFTTPDHMNYSNFFASSPSFSPFQNSQNSSSSFPFNFGSVSGAEYFPNDSVQYEIERVNRAMDSNPNTWIPVFLPPNILSHQNTILNATPISVVYPDQDHAARYSVARHYSDARHYSVAPHHFGASNHLVAPHHSAVPHHFDALHPSAAPHHSAALHISAPPHHSAISHHSNPNTWTPAFIPPNIFGNQHTILNPTPIRVMYPDQDLVAHHYSAAPHHSATTHHLVAPDHFTAPNHFDAPHHSDTISVLSTEDDDESDDGRTHSIPCEKNGPYTCPKCNCVFNTSQKFAAHMLSHYKSETNEEKDRRLRARNRKKYRKFMASLRRPKEKMELVAIE</sequence>
<keyword evidence="4" id="KW-1185">Reference proteome</keyword>
<organism evidence="3 4">
    <name type="scientific">Capsella rubella</name>
    <dbReference type="NCBI Taxonomy" id="81985"/>
    <lineage>
        <taxon>Eukaryota</taxon>
        <taxon>Viridiplantae</taxon>
        <taxon>Streptophyta</taxon>
        <taxon>Embryophyta</taxon>
        <taxon>Tracheophyta</taxon>
        <taxon>Spermatophyta</taxon>
        <taxon>Magnoliopsida</taxon>
        <taxon>eudicotyledons</taxon>
        <taxon>Gunneridae</taxon>
        <taxon>Pentapetalae</taxon>
        <taxon>rosids</taxon>
        <taxon>malvids</taxon>
        <taxon>Brassicales</taxon>
        <taxon>Brassicaceae</taxon>
        <taxon>Camelineae</taxon>
        <taxon>Capsella</taxon>
    </lineage>
</organism>
<dbReference type="PROSITE" id="PS50157">
    <property type="entry name" value="ZINC_FINGER_C2H2_2"/>
    <property type="match status" value="1"/>
</dbReference>
<proteinExistence type="predicted"/>
<evidence type="ECO:0000313" key="4">
    <source>
        <dbReference type="Proteomes" id="UP000029121"/>
    </source>
</evidence>
<name>R0GCH8_9BRAS</name>
<dbReference type="PROSITE" id="PS00028">
    <property type="entry name" value="ZINC_FINGER_C2H2_1"/>
    <property type="match status" value="1"/>
</dbReference>
<keyword evidence="1" id="KW-0862">Zinc</keyword>
<dbReference type="GO" id="GO:0008270">
    <property type="term" value="F:zinc ion binding"/>
    <property type="evidence" value="ECO:0007669"/>
    <property type="project" value="UniProtKB-KW"/>
</dbReference>
<dbReference type="STRING" id="81985.R0GCH8"/>
<accession>R0GCH8</accession>
<evidence type="ECO:0000313" key="3">
    <source>
        <dbReference type="EMBL" id="EOA14369.1"/>
    </source>
</evidence>
<dbReference type="InterPro" id="IPR013087">
    <property type="entry name" value="Znf_C2H2_type"/>
</dbReference>
<keyword evidence="1" id="KW-0479">Metal-binding</keyword>
<feature type="domain" description="C2H2-type" evidence="2">
    <location>
        <begin position="308"/>
        <end position="335"/>
    </location>
</feature>
<reference evidence="4" key="1">
    <citation type="journal article" date="2013" name="Nat. Genet.">
        <title>The Capsella rubella genome and the genomic consequences of rapid mating system evolution.</title>
        <authorList>
            <person name="Slotte T."/>
            <person name="Hazzouri K.M."/>
            <person name="Agren J.A."/>
            <person name="Koenig D."/>
            <person name="Maumus F."/>
            <person name="Guo Y.L."/>
            <person name="Steige K."/>
            <person name="Platts A.E."/>
            <person name="Escobar J.S."/>
            <person name="Newman L.K."/>
            <person name="Wang W."/>
            <person name="Mandakova T."/>
            <person name="Vello E."/>
            <person name="Smith L.M."/>
            <person name="Henz S.R."/>
            <person name="Steffen J."/>
            <person name="Takuno S."/>
            <person name="Brandvain Y."/>
            <person name="Coop G."/>
            <person name="Andolfatto P."/>
            <person name="Hu T.T."/>
            <person name="Blanchette M."/>
            <person name="Clark R.M."/>
            <person name="Quesneville H."/>
            <person name="Nordborg M."/>
            <person name="Gaut B.S."/>
            <person name="Lysak M.A."/>
            <person name="Jenkins J."/>
            <person name="Grimwood J."/>
            <person name="Chapman J."/>
            <person name="Prochnik S."/>
            <person name="Shu S."/>
            <person name="Rokhsar D."/>
            <person name="Schmutz J."/>
            <person name="Weigel D."/>
            <person name="Wright S.I."/>
        </authorList>
    </citation>
    <scope>NUCLEOTIDE SEQUENCE [LARGE SCALE GENOMIC DNA]</scope>
    <source>
        <strain evidence="4">cv. Monte Gargano</strain>
    </source>
</reference>
<dbReference type="OrthoDB" id="824947at2759"/>
<gene>
    <name evidence="3" type="ORF">CARUB_v10027554mg</name>
</gene>
<evidence type="ECO:0000256" key="1">
    <source>
        <dbReference type="PROSITE-ProRule" id="PRU00042"/>
    </source>
</evidence>
<dbReference type="EMBL" id="KB870812">
    <property type="protein sequence ID" value="EOA14369.1"/>
    <property type="molecule type" value="Genomic_DNA"/>
</dbReference>